<accession>A0A6I9RXJ4</accession>
<dbReference type="Pfam" id="PF03055">
    <property type="entry name" value="RPE65"/>
    <property type="match status" value="1"/>
</dbReference>
<gene>
    <name evidence="7" type="primary">LOC105054335</name>
</gene>
<reference evidence="7" key="1">
    <citation type="submission" date="2025-08" db="UniProtKB">
        <authorList>
            <consortium name="RefSeq"/>
        </authorList>
    </citation>
    <scope>IDENTIFICATION</scope>
</reference>
<keyword evidence="4 5" id="KW-0408">Iron</keyword>
<dbReference type="OrthoDB" id="1069523at2759"/>
<dbReference type="AlphaFoldDB" id="A0A6I9RXJ4"/>
<dbReference type="PANTHER" id="PTHR10543:SF37">
    <property type="entry name" value="CAROTENOID CLEAVAGE DIOXYGENASE 7, CHLOROPLASTIC"/>
    <property type="match status" value="1"/>
</dbReference>
<comment type="cofactor">
    <cofactor evidence="5">
        <name>Fe(2+)</name>
        <dbReference type="ChEBI" id="CHEBI:29033"/>
    </cofactor>
    <text evidence="5">Binds 1 Fe(2+) ion per subunit.</text>
</comment>
<evidence type="ECO:0000256" key="2">
    <source>
        <dbReference type="ARBA" id="ARBA00022723"/>
    </source>
</evidence>
<keyword evidence="3 7" id="KW-0223">Dioxygenase</keyword>
<dbReference type="SMR" id="A0A6I9RXJ4"/>
<feature type="binding site" evidence="5">
    <location>
        <position position="333"/>
    </location>
    <ligand>
        <name>Fe cation</name>
        <dbReference type="ChEBI" id="CHEBI:24875"/>
        <note>catalytic</note>
    </ligand>
</feature>
<dbReference type="GO" id="GO:0016121">
    <property type="term" value="P:carotene catabolic process"/>
    <property type="evidence" value="ECO:0007669"/>
    <property type="project" value="TreeGrafter"/>
</dbReference>
<evidence type="ECO:0000256" key="1">
    <source>
        <dbReference type="ARBA" id="ARBA00006787"/>
    </source>
</evidence>
<keyword evidence="6" id="KW-1185">Reference proteome</keyword>
<organism evidence="6 7">
    <name type="scientific">Elaeis guineensis var. tenera</name>
    <name type="common">Oil palm</name>
    <dbReference type="NCBI Taxonomy" id="51953"/>
    <lineage>
        <taxon>Eukaryota</taxon>
        <taxon>Viridiplantae</taxon>
        <taxon>Streptophyta</taxon>
        <taxon>Embryophyta</taxon>
        <taxon>Tracheophyta</taxon>
        <taxon>Spermatophyta</taxon>
        <taxon>Magnoliopsida</taxon>
        <taxon>Liliopsida</taxon>
        <taxon>Arecaceae</taxon>
        <taxon>Arecoideae</taxon>
        <taxon>Cocoseae</taxon>
        <taxon>Elaeidinae</taxon>
        <taxon>Elaeis</taxon>
    </lineage>
</organism>
<dbReference type="GO" id="GO:0009570">
    <property type="term" value="C:chloroplast stroma"/>
    <property type="evidence" value="ECO:0007669"/>
    <property type="project" value="TreeGrafter"/>
</dbReference>
<evidence type="ECO:0000256" key="5">
    <source>
        <dbReference type="PIRSR" id="PIRSR604294-1"/>
    </source>
</evidence>
<evidence type="ECO:0000313" key="6">
    <source>
        <dbReference type="Proteomes" id="UP000504607"/>
    </source>
</evidence>
<feature type="binding site" evidence="5">
    <location>
        <position position="621"/>
    </location>
    <ligand>
        <name>Fe cation</name>
        <dbReference type="ChEBI" id="CHEBI:24875"/>
        <note>catalytic</note>
    </ligand>
</feature>
<dbReference type="RefSeq" id="XP_010934132.1">
    <property type="nucleotide sequence ID" value="XM_010935830.3"/>
</dbReference>
<proteinExistence type="inferred from homology"/>
<dbReference type="GO" id="GO:0045549">
    <property type="term" value="F:9-cis-epoxycarotenoid dioxygenase activity"/>
    <property type="evidence" value="ECO:0007669"/>
    <property type="project" value="TreeGrafter"/>
</dbReference>
<comment type="similarity">
    <text evidence="1">Belongs to the carotenoid oxygenase family.</text>
</comment>
<sequence length="629" mass="69604">MRAVPRHRHLPLPTPPTATKLLPSAFTSTTVAAVTHRITPSASSSSAATLTTIDPLPADSPAAAFWDYQFLFASQRSESAEPVPLRLVAGSVPADFPAGTYYLAGPGLFTDDHGSTVHPLDGHGYLRAFSFGGDGGTVLYSARFVETQAKREERQDGTGRWRFTHRGPFSVLRGGKRVGNVKVMKNVANTSVLRWGGRLMCLWEGGDPYEIDSRSLDTVGPVDLVGRERHDGDRPAKDQRWGLAAGAWDVSGLGVDVAAHFLKPVLRGVFNMPPKRMLAHYKIDPKRNRLLLLSCNAEDMLLPRSNFTFYELDCNFELKQKKEFVISDHLMIHDWAFTDNHYVLLGNRIKLDVPGSLLALSGLYPMITALSVNPSQQSTPVYLLPRFSESAQSGRDWRVPIEAPPQLWSSHVGNAFEERDEIGNLNIQLQVSVCSYQWFNFQKMFGYNWRTGKLDPSFMNTVEGKEALLPHLVQVSVELDSTGACSRCTVSNASEHWNKPADFPVINPALSGQRNTYIYAGTASGSHRFLPHFPFDSIVKLNRSDGSATSWSAGSREFIGEPIFVPRGTKEDDGYILVVEYAVARQRCYLVVLDAERIGEADALVAKLEVPKHLTFPLGFHGFWADGGQ</sequence>
<name>A0A6I9RXJ4_ELAGV</name>
<keyword evidence="2 5" id="KW-0479">Metal-binding</keyword>
<dbReference type="InParanoid" id="A0A6I9RXJ4"/>
<evidence type="ECO:0000313" key="7">
    <source>
        <dbReference type="RefSeq" id="XP_010934132.1"/>
    </source>
</evidence>
<feature type="binding site" evidence="5">
    <location>
        <position position="411"/>
    </location>
    <ligand>
        <name>Fe cation</name>
        <dbReference type="ChEBI" id="CHEBI:24875"/>
        <note>catalytic</note>
    </ligand>
</feature>
<evidence type="ECO:0000256" key="4">
    <source>
        <dbReference type="ARBA" id="ARBA00023004"/>
    </source>
</evidence>
<dbReference type="InterPro" id="IPR004294">
    <property type="entry name" value="Carotenoid_Oase"/>
</dbReference>
<keyword evidence="3 7" id="KW-0560">Oxidoreductase</keyword>
<dbReference type="GO" id="GO:0046872">
    <property type="term" value="F:metal ion binding"/>
    <property type="evidence" value="ECO:0007669"/>
    <property type="project" value="UniProtKB-KW"/>
</dbReference>
<dbReference type="Proteomes" id="UP000504607">
    <property type="component" value="Chromosome 11"/>
</dbReference>
<protein>
    <submittedName>
        <fullName evidence="7">Carotenoid cleavage dioxygenase 7, chloroplastic</fullName>
    </submittedName>
</protein>
<dbReference type="PANTHER" id="PTHR10543">
    <property type="entry name" value="BETA-CAROTENE DIOXYGENASE"/>
    <property type="match status" value="1"/>
</dbReference>
<dbReference type="FunCoup" id="A0A6I9RXJ4">
    <property type="interactions" value="27"/>
</dbReference>
<evidence type="ECO:0000256" key="3">
    <source>
        <dbReference type="ARBA" id="ARBA00022964"/>
    </source>
</evidence>